<keyword evidence="1" id="KW-0863">Zinc-finger</keyword>
<dbReference type="SMART" id="SM00355">
    <property type="entry name" value="ZnF_C2H2"/>
    <property type="match status" value="2"/>
</dbReference>
<feature type="domain" description="C2H2-type" evidence="2">
    <location>
        <begin position="49"/>
        <end position="76"/>
    </location>
</feature>
<dbReference type="SUPFAM" id="SSF57667">
    <property type="entry name" value="beta-beta-alpha zinc fingers"/>
    <property type="match status" value="1"/>
</dbReference>
<feature type="non-terminal residue" evidence="3">
    <location>
        <position position="1"/>
    </location>
</feature>
<keyword evidence="1" id="KW-0862">Zinc</keyword>
<evidence type="ECO:0000313" key="3">
    <source>
        <dbReference type="EMBL" id="JAS21312.1"/>
    </source>
</evidence>
<dbReference type="GO" id="GO:0008270">
    <property type="term" value="F:zinc ion binding"/>
    <property type="evidence" value="ECO:0007669"/>
    <property type="project" value="UniProtKB-KW"/>
</dbReference>
<protein>
    <recommendedName>
        <fullName evidence="2">C2H2-type domain-containing protein</fullName>
    </recommendedName>
</protein>
<proteinExistence type="predicted"/>
<reference evidence="3" key="1">
    <citation type="submission" date="2015-12" db="EMBL/GenBank/DDBJ databases">
        <title>De novo transcriptome assembly of four potential Pierce s Disease insect vectors from Arizona vineyards.</title>
        <authorList>
            <person name="Tassone E.E."/>
        </authorList>
    </citation>
    <scope>NUCLEOTIDE SEQUENCE</scope>
</reference>
<name>A0A1B6D6K0_9HEMI</name>
<gene>
    <name evidence="3" type="ORF">g.369</name>
</gene>
<evidence type="ECO:0000259" key="2">
    <source>
        <dbReference type="PROSITE" id="PS50157"/>
    </source>
</evidence>
<sequence length="146" mass="16800">FMAASNAVNAQRDAQDTVQKCRKYNLNLANIMKPIFPTFVQGAPKLRMFPCQKCGRTYKWRQSLDRHIKHECGKDPNFFCTYCTFQAKHKTSLQRHFMTFHMPLIQGHNQRVADNKNGLPTASATLDLKPDTQVIEDSLQVVCDRP</sequence>
<organism evidence="3">
    <name type="scientific">Clastoptera arizonana</name>
    <name type="common">Arizona spittle bug</name>
    <dbReference type="NCBI Taxonomy" id="38151"/>
    <lineage>
        <taxon>Eukaryota</taxon>
        <taxon>Metazoa</taxon>
        <taxon>Ecdysozoa</taxon>
        <taxon>Arthropoda</taxon>
        <taxon>Hexapoda</taxon>
        <taxon>Insecta</taxon>
        <taxon>Pterygota</taxon>
        <taxon>Neoptera</taxon>
        <taxon>Paraneoptera</taxon>
        <taxon>Hemiptera</taxon>
        <taxon>Auchenorrhyncha</taxon>
        <taxon>Cercopoidea</taxon>
        <taxon>Clastopteridae</taxon>
        <taxon>Clastoptera</taxon>
    </lineage>
</organism>
<dbReference type="Gene3D" id="3.30.160.60">
    <property type="entry name" value="Classic Zinc Finger"/>
    <property type="match status" value="1"/>
</dbReference>
<accession>A0A1B6D6K0</accession>
<dbReference type="InterPro" id="IPR013087">
    <property type="entry name" value="Znf_C2H2_type"/>
</dbReference>
<dbReference type="PROSITE" id="PS50157">
    <property type="entry name" value="ZINC_FINGER_C2H2_2"/>
    <property type="match status" value="1"/>
</dbReference>
<dbReference type="InterPro" id="IPR036236">
    <property type="entry name" value="Znf_C2H2_sf"/>
</dbReference>
<keyword evidence="1" id="KW-0479">Metal-binding</keyword>
<dbReference type="AlphaFoldDB" id="A0A1B6D6K0"/>
<evidence type="ECO:0000256" key="1">
    <source>
        <dbReference type="PROSITE-ProRule" id="PRU00042"/>
    </source>
</evidence>
<dbReference type="EMBL" id="GEDC01015986">
    <property type="protein sequence ID" value="JAS21312.1"/>
    <property type="molecule type" value="Transcribed_RNA"/>
</dbReference>